<dbReference type="SUPFAM" id="SSF47090">
    <property type="entry name" value="PGBD-like"/>
    <property type="match status" value="1"/>
</dbReference>
<dbReference type="GO" id="GO:0008745">
    <property type="term" value="F:N-acetylmuramoyl-L-alanine amidase activity"/>
    <property type="evidence" value="ECO:0007669"/>
    <property type="project" value="InterPro"/>
</dbReference>
<feature type="domain" description="N-acetylmuramoyl-L-alanine amidase" evidence="1">
    <location>
        <begin position="123"/>
        <end position="259"/>
    </location>
</feature>
<dbReference type="Gene3D" id="1.10.101.10">
    <property type="entry name" value="PGBD-like superfamily/PGBD"/>
    <property type="match status" value="1"/>
</dbReference>
<dbReference type="AlphaFoldDB" id="A0A0F9S830"/>
<dbReference type="SUPFAM" id="SSF55846">
    <property type="entry name" value="N-acetylmuramoyl-L-alanine amidase-like"/>
    <property type="match status" value="1"/>
</dbReference>
<protein>
    <recommendedName>
        <fullName evidence="1">N-acetylmuramoyl-L-alanine amidase domain-containing protein</fullName>
    </recommendedName>
</protein>
<comment type="caution">
    <text evidence="2">The sequence shown here is derived from an EMBL/GenBank/DDBJ whole genome shotgun (WGS) entry which is preliminary data.</text>
</comment>
<reference evidence="2" key="1">
    <citation type="journal article" date="2015" name="Nature">
        <title>Complex archaea that bridge the gap between prokaryotes and eukaryotes.</title>
        <authorList>
            <person name="Spang A."/>
            <person name="Saw J.H."/>
            <person name="Jorgensen S.L."/>
            <person name="Zaremba-Niedzwiedzka K."/>
            <person name="Martijn J."/>
            <person name="Lind A.E."/>
            <person name="van Eijk R."/>
            <person name="Schleper C."/>
            <person name="Guy L."/>
            <person name="Ettema T.J."/>
        </authorList>
    </citation>
    <scope>NUCLEOTIDE SEQUENCE</scope>
</reference>
<dbReference type="InterPro" id="IPR036365">
    <property type="entry name" value="PGBD-like_sf"/>
</dbReference>
<organism evidence="2">
    <name type="scientific">marine sediment metagenome</name>
    <dbReference type="NCBI Taxonomy" id="412755"/>
    <lineage>
        <taxon>unclassified sequences</taxon>
        <taxon>metagenomes</taxon>
        <taxon>ecological metagenomes</taxon>
    </lineage>
</organism>
<accession>A0A0F9S830</accession>
<dbReference type="InterPro" id="IPR036366">
    <property type="entry name" value="PGBDSf"/>
</dbReference>
<evidence type="ECO:0000259" key="1">
    <source>
        <dbReference type="Pfam" id="PF01510"/>
    </source>
</evidence>
<name>A0A0F9S830_9ZZZZ</name>
<dbReference type="EMBL" id="LAZR01002796">
    <property type="protein sequence ID" value="KKN25518.1"/>
    <property type="molecule type" value="Genomic_DNA"/>
</dbReference>
<evidence type="ECO:0000313" key="2">
    <source>
        <dbReference type="EMBL" id="KKN25518.1"/>
    </source>
</evidence>
<dbReference type="InterPro" id="IPR002502">
    <property type="entry name" value="Amidase_domain"/>
</dbReference>
<dbReference type="Pfam" id="PF01510">
    <property type="entry name" value="Amidase_2"/>
    <property type="match status" value="1"/>
</dbReference>
<sequence>MKFNDSGETVEKIQKILIEKGYTLDRFGADGHLGDETWDALQQFAEDHDLKWTPLIAKDVAEALAKKEKTSPTITLPEPDASCYDLSKVIDLTSIQHDPPAPVRGKMKWKIGHSGRVVKRNPKTVTGITVHQTDTDLGVGKARLKKYNGDYTRARRERALEVACHMYAFNEGEAIHTCPFEWYVWQANGLNRTTLGLEIEGKFPGLMEDGEKLAGVELIDAACLSLTYMVEKARAMGMPIKDIYGHRQSSDQRRRDPGEELWRRVVLQYAVPVLKLTPHQDFTVGKGSPIPKVWDPDGVGAY</sequence>
<dbReference type="InterPro" id="IPR036505">
    <property type="entry name" value="Amidase/PGRP_sf"/>
</dbReference>
<dbReference type="Gene3D" id="3.40.80.10">
    <property type="entry name" value="Peptidoglycan recognition protein-like"/>
    <property type="match status" value="1"/>
</dbReference>
<dbReference type="GO" id="GO:0009253">
    <property type="term" value="P:peptidoglycan catabolic process"/>
    <property type="evidence" value="ECO:0007669"/>
    <property type="project" value="InterPro"/>
</dbReference>
<proteinExistence type="predicted"/>
<gene>
    <name evidence="2" type="ORF">LCGC14_0884060</name>
</gene>